<feature type="transmembrane region" description="Helical" evidence="1">
    <location>
        <begin position="128"/>
        <end position="147"/>
    </location>
</feature>
<keyword evidence="4" id="KW-1185">Reference proteome</keyword>
<protein>
    <submittedName>
        <fullName evidence="3">DnaA/Hda family protein</fullName>
    </submittedName>
</protein>
<evidence type="ECO:0000259" key="2">
    <source>
        <dbReference type="Pfam" id="PF00308"/>
    </source>
</evidence>
<organism evidence="3 4">
    <name type="scientific">Wenyingzhuangia gilva</name>
    <dbReference type="NCBI Taxonomy" id="3057677"/>
    <lineage>
        <taxon>Bacteria</taxon>
        <taxon>Pseudomonadati</taxon>
        <taxon>Bacteroidota</taxon>
        <taxon>Flavobacteriia</taxon>
        <taxon>Flavobacteriales</taxon>
        <taxon>Flavobacteriaceae</taxon>
        <taxon>Wenyingzhuangia</taxon>
    </lineage>
</organism>
<reference evidence="3" key="1">
    <citation type="submission" date="2023-07" db="EMBL/GenBank/DDBJ databases">
        <title>Wenyingzhuangia sp. chi5 genome sequencing and assembly.</title>
        <authorList>
            <person name="Park S."/>
        </authorList>
    </citation>
    <scope>NUCLEOTIDE SEQUENCE</scope>
    <source>
        <strain evidence="3">Chi5</strain>
    </source>
</reference>
<sequence length="333" mass="39317">MKRVTAKIFMEQLIFADLLGKDSQRGVSLTYAWLANQLGHFSLGFFPTIVFSLIFKKFETPIYYSIYVMIFWIIFETLNLTIPIFIKQKYCYFKPDWKHLIFDTITDLLYFSLGALGAAYLLTEDKMIGIITIVILLLLFYPFIYWYTLRIYQQYAFFPFQFRLSQWIGAIDDVEKNIILNFVNKKPQNQRNHLLIFGNVNEGKTNLGVAIANELALKKQSCTYITATKLYSLFYKNHENNDLIWNWKSCDYLIIDDINPDNLKHNKLITPKEFLSYVDRFTPKNTHNRNILKNKNVIWILGTNETKQREEWRMVLQTIGVAKTDIYSVDLSD</sequence>
<accession>A0ABT8VRS7</accession>
<dbReference type="SUPFAM" id="SSF52540">
    <property type="entry name" value="P-loop containing nucleoside triphosphate hydrolases"/>
    <property type="match status" value="1"/>
</dbReference>
<feature type="transmembrane region" description="Helical" evidence="1">
    <location>
        <begin position="61"/>
        <end position="80"/>
    </location>
</feature>
<keyword evidence="1" id="KW-1133">Transmembrane helix</keyword>
<keyword evidence="1" id="KW-0472">Membrane</keyword>
<evidence type="ECO:0000256" key="1">
    <source>
        <dbReference type="SAM" id="Phobius"/>
    </source>
</evidence>
<dbReference type="InterPro" id="IPR013317">
    <property type="entry name" value="DnaA_dom"/>
</dbReference>
<dbReference type="RefSeq" id="WP_302883916.1">
    <property type="nucleotide sequence ID" value="NZ_JAUMIT010000003.1"/>
</dbReference>
<proteinExistence type="predicted"/>
<dbReference type="Proteomes" id="UP001168642">
    <property type="component" value="Unassembled WGS sequence"/>
</dbReference>
<evidence type="ECO:0000313" key="4">
    <source>
        <dbReference type="Proteomes" id="UP001168642"/>
    </source>
</evidence>
<feature type="domain" description="Chromosomal replication initiator protein DnaA ATPAse" evidence="2">
    <location>
        <begin position="182"/>
        <end position="260"/>
    </location>
</feature>
<dbReference type="Gene3D" id="3.40.50.300">
    <property type="entry name" value="P-loop containing nucleotide triphosphate hydrolases"/>
    <property type="match status" value="1"/>
</dbReference>
<dbReference type="EMBL" id="JAUMIT010000003">
    <property type="protein sequence ID" value="MDO3694659.1"/>
    <property type="molecule type" value="Genomic_DNA"/>
</dbReference>
<comment type="caution">
    <text evidence="3">The sequence shown here is derived from an EMBL/GenBank/DDBJ whole genome shotgun (WGS) entry which is preliminary data.</text>
</comment>
<dbReference type="InterPro" id="IPR027417">
    <property type="entry name" value="P-loop_NTPase"/>
</dbReference>
<keyword evidence="1" id="KW-0812">Transmembrane</keyword>
<dbReference type="Pfam" id="PF00308">
    <property type="entry name" value="Bac_DnaA"/>
    <property type="match status" value="1"/>
</dbReference>
<feature type="transmembrane region" description="Helical" evidence="1">
    <location>
        <begin position="100"/>
        <end position="122"/>
    </location>
</feature>
<evidence type="ECO:0000313" key="3">
    <source>
        <dbReference type="EMBL" id="MDO3694659.1"/>
    </source>
</evidence>
<name>A0ABT8VRS7_9FLAO</name>
<gene>
    <name evidence="3" type="ORF">QVZ41_07345</name>
</gene>